<dbReference type="KEGG" id="mdn:JT25_022075"/>
<dbReference type="Pfam" id="PF26109">
    <property type="entry name" value="WHD_BrxR"/>
    <property type="match status" value="1"/>
</dbReference>
<evidence type="ECO:0000259" key="1">
    <source>
        <dbReference type="Pfam" id="PF13280"/>
    </source>
</evidence>
<name>A0A140E6W2_9GAMM</name>
<gene>
    <name evidence="4" type="ORF">JT25_022075</name>
</gene>
<evidence type="ECO:0000259" key="3">
    <source>
        <dbReference type="Pfam" id="PF26109"/>
    </source>
</evidence>
<keyword evidence="5" id="KW-1185">Reference proteome</keyword>
<sequence length="304" mass="35251">MKQSTQKKRWGVERRLEFIEFVSYWEGTINRSHIMEHFGVSAPQASSDLTTYQKLAPQNLRYDLSSKRYVATDQFEFKLIEPDADRYLKQLTALSTQSVELEDTWLNTTPAAEVIPIPTRKVEPTILFGILKAIRSKRSIEIEYQSLNPTTTETAWRRVTPHAFASDGFRWHMRAYCHRDNRFKDFLLSRCSNTRAEGAPGPGVESDDKWLTYFEVKLAPNPRLSTSQKKAIEQDYAMQDGYVVLPVRYALLYYFDKRLRYDLLPQRSTNSLGDPREIPIVVANQTEYETALEAVGVKLHKQAR</sequence>
<dbReference type="AlphaFoldDB" id="A0A140E6W2"/>
<feature type="domain" description="DNA-binding transcriptional repressor CapW C-terminal dimerisation" evidence="2">
    <location>
        <begin position="214"/>
        <end position="287"/>
    </location>
</feature>
<dbReference type="InterPro" id="IPR059019">
    <property type="entry name" value="WHD_CapW"/>
</dbReference>
<dbReference type="OrthoDB" id="9807255at2"/>
<accession>A0A140E6W2</accession>
<organism evidence="4 5">
    <name type="scientific">Methylomonas denitrificans</name>
    <dbReference type="NCBI Taxonomy" id="1538553"/>
    <lineage>
        <taxon>Bacteria</taxon>
        <taxon>Pseudomonadati</taxon>
        <taxon>Pseudomonadota</taxon>
        <taxon>Gammaproteobacteria</taxon>
        <taxon>Methylococcales</taxon>
        <taxon>Methylococcaceae</taxon>
        <taxon>Methylomonas</taxon>
    </lineage>
</organism>
<evidence type="ECO:0000313" key="4">
    <source>
        <dbReference type="EMBL" id="AMK79136.1"/>
    </source>
</evidence>
<dbReference type="PANTHER" id="PTHR34580">
    <property type="match status" value="1"/>
</dbReference>
<reference evidence="4 5" key="1">
    <citation type="journal article" date="2015" name="Environ. Microbiol.">
        <title>Methane oxidation coupled to nitrate reduction under hypoxia by the Gammaproteobacterium Methylomonas denitrificans, sp. nov. type strain FJG1.</title>
        <authorList>
            <person name="Kits K.D."/>
            <person name="Klotz M.G."/>
            <person name="Stein L.Y."/>
        </authorList>
    </citation>
    <scope>NUCLEOTIDE SEQUENCE [LARGE SCALE GENOMIC DNA]</scope>
    <source>
        <strain evidence="4 5">FJG1</strain>
    </source>
</reference>
<evidence type="ECO:0000313" key="5">
    <source>
        <dbReference type="Proteomes" id="UP000030512"/>
    </source>
</evidence>
<dbReference type="PIRSF" id="PIRSF015558">
    <property type="entry name" value="Txn_reg_DeoR_prd"/>
    <property type="match status" value="1"/>
</dbReference>
<dbReference type="InterPro" id="IPR026881">
    <property type="entry name" value="WYL_dom"/>
</dbReference>
<dbReference type="InterPro" id="IPR059020">
    <property type="entry name" value="CapW_CTD"/>
</dbReference>
<protein>
    <submittedName>
        <fullName evidence="4">Transcriptional regulator</fullName>
    </submittedName>
</protein>
<dbReference type="PROSITE" id="PS52050">
    <property type="entry name" value="WYL"/>
    <property type="match status" value="1"/>
</dbReference>
<proteinExistence type="predicted"/>
<dbReference type="Pfam" id="PF13280">
    <property type="entry name" value="WYL"/>
    <property type="match status" value="1"/>
</dbReference>
<dbReference type="PANTHER" id="PTHR34580:SF3">
    <property type="entry name" value="PROTEIN PAFB"/>
    <property type="match status" value="1"/>
</dbReference>
<dbReference type="RefSeq" id="WP_036272467.1">
    <property type="nucleotide sequence ID" value="NZ_CP014476.1"/>
</dbReference>
<feature type="domain" description="DNA-binding transcriptional repressor CapW winged helix-turn-helix" evidence="3">
    <location>
        <begin position="12"/>
        <end position="92"/>
    </location>
</feature>
<dbReference type="Proteomes" id="UP000030512">
    <property type="component" value="Chromosome"/>
</dbReference>
<dbReference type="InterPro" id="IPR016634">
    <property type="entry name" value="CapW-like"/>
</dbReference>
<dbReference type="EMBL" id="CP014476">
    <property type="protein sequence ID" value="AMK79136.1"/>
    <property type="molecule type" value="Genomic_DNA"/>
</dbReference>
<dbReference type="InterPro" id="IPR051534">
    <property type="entry name" value="CBASS_pafABC_assoc_protein"/>
</dbReference>
<dbReference type="STRING" id="1538553.JT25_022075"/>
<dbReference type="Pfam" id="PF26107">
    <property type="entry name" value="BrxR_CTD"/>
    <property type="match status" value="1"/>
</dbReference>
<feature type="domain" description="WYL" evidence="1">
    <location>
        <begin position="129"/>
        <end position="192"/>
    </location>
</feature>
<evidence type="ECO:0000259" key="2">
    <source>
        <dbReference type="Pfam" id="PF26107"/>
    </source>
</evidence>